<evidence type="ECO:0000313" key="3">
    <source>
        <dbReference type="Proteomes" id="UP001370348"/>
    </source>
</evidence>
<gene>
    <name evidence="2" type="ORF">LZC94_22290</name>
</gene>
<protein>
    <submittedName>
        <fullName evidence="2">Uncharacterized protein</fullName>
    </submittedName>
</protein>
<keyword evidence="1" id="KW-1133">Transmembrane helix</keyword>
<dbReference type="RefSeq" id="WP_394829538.1">
    <property type="nucleotide sequence ID" value="NZ_CP089984.1"/>
</dbReference>
<keyword evidence="3" id="KW-1185">Reference proteome</keyword>
<feature type="transmembrane region" description="Helical" evidence="1">
    <location>
        <begin position="108"/>
        <end position="128"/>
    </location>
</feature>
<dbReference type="Proteomes" id="UP001370348">
    <property type="component" value="Chromosome"/>
</dbReference>
<reference evidence="2 3" key="1">
    <citation type="submission" date="2021-12" db="EMBL/GenBank/DDBJ databases">
        <title>Discovery of the Pendulisporaceae a myxobacterial family with distinct sporulation behavior and unique specialized metabolism.</title>
        <authorList>
            <person name="Garcia R."/>
            <person name="Popoff A."/>
            <person name="Bader C.D."/>
            <person name="Loehr J."/>
            <person name="Walesch S."/>
            <person name="Walt C."/>
            <person name="Boldt J."/>
            <person name="Bunk B."/>
            <person name="Haeckl F.J.F.P.J."/>
            <person name="Gunesch A.P."/>
            <person name="Birkelbach J."/>
            <person name="Nuebel U."/>
            <person name="Pietschmann T."/>
            <person name="Bach T."/>
            <person name="Mueller R."/>
        </authorList>
    </citation>
    <scope>NUCLEOTIDE SEQUENCE [LARGE SCALE GENOMIC DNA]</scope>
    <source>
        <strain evidence="2 3">MSr11954</strain>
    </source>
</reference>
<feature type="transmembrane region" description="Helical" evidence="1">
    <location>
        <begin position="68"/>
        <end position="88"/>
    </location>
</feature>
<dbReference type="EMBL" id="CP089984">
    <property type="protein sequence ID" value="WXB19939.1"/>
    <property type="molecule type" value="Genomic_DNA"/>
</dbReference>
<organism evidence="2 3">
    <name type="scientific">Pendulispora albinea</name>
    <dbReference type="NCBI Taxonomy" id="2741071"/>
    <lineage>
        <taxon>Bacteria</taxon>
        <taxon>Pseudomonadati</taxon>
        <taxon>Myxococcota</taxon>
        <taxon>Myxococcia</taxon>
        <taxon>Myxococcales</taxon>
        <taxon>Sorangiineae</taxon>
        <taxon>Pendulisporaceae</taxon>
        <taxon>Pendulispora</taxon>
    </lineage>
</organism>
<feature type="transmembrane region" description="Helical" evidence="1">
    <location>
        <begin position="44"/>
        <end position="61"/>
    </location>
</feature>
<proteinExistence type="predicted"/>
<evidence type="ECO:0000256" key="1">
    <source>
        <dbReference type="SAM" id="Phobius"/>
    </source>
</evidence>
<evidence type="ECO:0000313" key="2">
    <source>
        <dbReference type="EMBL" id="WXB19939.1"/>
    </source>
</evidence>
<sequence length="141" mass="15362">MKLRSTAVGVSLVCMLGGLGRFFLDWRFVPEFAAPDDPPAKVAWMLLGILVLFGVWTWAIVRMAQESRGWTIVLAALNIVVNFAYLGAGTAVSFCPTPCTTIWPLMEIMIWANLVMGVAAAALNLLLLRKPVLRGARARGT</sequence>
<name>A0ABZ2MBQ0_9BACT</name>
<keyword evidence="1" id="KW-0812">Transmembrane</keyword>
<keyword evidence="1" id="KW-0472">Membrane</keyword>
<accession>A0ABZ2MBQ0</accession>
<feature type="transmembrane region" description="Helical" evidence="1">
    <location>
        <begin position="7"/>
        <end position="24"/>
    </location>
</feature>